<organism evidence="3 4">
    <name type="scientific">Cryobacterium psychrophilum</name>
    <dbReference type="NCBI Taxonomy" id="41988"/>
    <lineage>
        <taxon>Bacteria</taxon>
        <taxon>Bacillati</taxon>
        <taxon>Actinomycetota</taxon>
        <taxon>Actinomycetes</taxon>
        <taxon>Micrococcales</taxon>
        <taxon>Microbacteriaceae</taxon>
        <taxon>Cryobacterium</taxon>
    </lineage>
</organism>
<keyword evidence="3" id="KW-0407">Ion channel</keyword>
<keyword evidence="1" id="KW-1133">Transmembrane helix</keyword>
<keyword evidence="4" id="KW-1185">Reference proteome</keyword>
<dbReference type="Proteomes" id="UP000298218">
    <property type="component" value="Unassembled WGS sequence"/>
</dbReference>
<comment type="caution">
    <text evidence="3">The sequence shown here is derived from an EMBL/GenBank/DDBJ whole genome shotgun (WGS) entry which is preliminary data.</text>
</comment>
<dbReference type="EMBL" id="SOHQ01000012">
    <property type="protein sequence ID" value="TFD81067.1"/>
    <property type="molecule type" value="Genomic_DNA"/>
</dbReference>
<feature type="transmembrane region" description="Helical" evidence="1">
    <location>
        <begin position="63"/>
        <end position="84"/>
    </location>
</feature>
<keyword evidence="1" id="KW-0812">Transmembrane</keyword>
<dbReference type="Gene3D" id="1.10.287.70">
    <property type="match status" value="1"/>
</dbReference>
<proteinExistence type="predicted"/>
<dbReference type="GO" id="GO:0034220">
    <property type="term" value="P:monoatomic ion transmembrane transport"/>
    <property type="evidence" value="ECO:0007669"/>
    <property type="project" value="UniProtKB-KW"/>
</dbReference>
<evidence type="ECO:0000259" key="2">
    <source>
        <dbReference type="Pfam" id="PF07885"/>
    </source>
</evidence>
<reference evidence="3 4" key="1">
    <citation type="submission" date="2019-03" db="EMBL/GenBank/DDBJ databases">
        <title>Genomics of glacier-inhabiting Cryobacterium strains.</title>
        <authorList>
            <person name="Liu Q."/>
            <person name="Xin Y.-H."/>
        </authorList>
    </citation>
    <scope>NUCLEOTIDE SEQUENCE [LARGE SCALE GENOMIC DNA]</scope>
    <source>
        <strain evidence="3 4">CGMCC 1.4292</strain>
    </source>
</reference>
<accession>A0A4Y8KWP5</accession>
<feature type="domain" description="Potassium channel" evidence="2">
    <location>
        <begin position="26"/>
        <end position="78"/>
    </location>
</feature>
<gene>
    <name evidence="3" type="ORF">E3T53_03550</name>
</gene>
<dbReference type="Pfam" id="PF07885">
    <property type="entry name" value="Ion_trans_2"/>
    <property type="match status" value="1"/>
</dbReference>
<dbReference type="SUPFAM" id="SSF81324">
    <property type="entry name" value="Voltage-gated potassium channels"/>
    <property type="match status" value="1"/>
</dbReference>
<name>A0A4Y8KWP5_9MICO</name>
<evidence type="ECO:0000313" key="4">
    <source>
        <dbReference type="Proteomes" id="UP000298218"/>
    </source>
</evidence>
<protein>
    <submittedName>
        <fullName evidence="3">Two pore domain potassium channel family protein</fullName>
    </submittedName>
</protein>
<evidence type="ECO:0000256" key="1">
    <source>
        <dbReference type="SAM" id="Phobius"/>
    </source>
</evidence>
<keyword evidence="3" id="KW-0406">Ion transport</keyword>
<sequence>MIGWALLYWPSMPAGFTYSSGPVPGGGGFSDGLYLSMVTISTLGFGDIVPASAWLRVITPLEALFGFALLTAAVSWILQIYPALTRRRVLAIRLSVLRRADVARTVHDPRSAMLPRLLDELSIAITQAGVDLREYSETYYFRDADPDSSLAATLPYAVELGRIGTIAPAVDVRLAATILNCALEEFAKVLRERFRHTGHSTPEVLAAYASDHGHPPA</sequence>
<evidence type="ECO:0000313" key="3">
    <source>
        <dbReference type="EMBL" id="TFD81067.1"/>
    </source>
</evidence>
<keyword evidence="3" id="KW-0813">Transport</keyword>
<dbReference type="InterPro" id="IPR013099">
    <property type="entry name" value="K_chnl_dom"/>
</dbReference>
<keyword evidence="1" id="KW-0472">Membrane</keyword>
<dbReference type="AlphaFoldDB" id="A0A4Y8KWP5"/>